<dbReference type="HOGENOM" id="CLU_005391_0_1_11"/>
<dbReference type="FunFam" id="3.40.605.10:FF:000007">
    <property type="entry name" value="NAD/NADP-dependent betaine aldehyde dehydrogenase"/>
    <property type="match status" value="1"/>
</dbReference>
<dbReference type="SUPFAM" id="SSF53720">
    <property type="entry name" value="ALDH-like"/>
    <property type="match status" value="1"/>
</dbReference>
<feature type="region of interest" description="Disordered" evidence="8">
    <location>
        <begin position="1"/>
        <end position="27"/>
    </location>
</feature>
<dbReference type="PANTHER" id="PTHR11699">
    <property type="entry name" value="ALDEHYDE DEHYDROGENASE-RELATED"/>
    <property type="match status" value="1"/>
</dbReference>
<dbReference type="InterPro" id="IPR029510">
    <property type="entry name" value="Ald_DH_CS_GLU"/>
</dbReference>
<keyword evidence="2 7" id="KW-0560">Oxidoreductase</keyword>
<dbReference type="EMBL" id="AE016958">
    <property type="protein sequence ID" value="AAS03975.1"/>
    <property type="molecule type" value="Genomic_DNA"/>
</dbReference>
<dbReference type="Gene3D" id="3.40.605.10">
    <property type="entry name" value="Aldehyde Dehydrogenase, Chain A, domain 1"/>
    <property type="match status" value="1"/>
</dbReference>
<reference evidence="10 11" key="1">
    <citation type="journal article" date="2005" name="Proc. Natl. Acad. Sci. U.S.A.">
        <title>The complete genome sequence of Mycobacterium avium subspecies paratuberculosis.</title>
        <authorList>
            <person name="Li L."/>
            <person name="Bannantine J.P."/>
            <person name="Zhang Q."/>
            <person name="Amonsin A."/>
            <person name="May B.J."/>
            <person name="Alt D."/>
            <person name="Banerji N."/>
            <person name="Kanjilal S."/>
            <person name="Kapur V."/>
        </authorList>
    </citation>
    <scope>NUCLEOTIDE SEQUENCE [LARGE SCALE GENOMIC DNA]</scope>
    <source>
        <strain evidence="11">ATCC BAA-968 / K-10</strain>
    </source>
</reference>
<dbReference type="PROSITE" id="PS00687">
    <property type="entry name" value="ALDEHYDE_DEHYDR_GLU"/>
    <property type="match status" value="1"/>
</dbReference>
<dbReference type="STRING" id="262316.MAP_1658"/>
<sequence length="512" mass="55136">MLSKCSALSAVGAGHDGSPEDSPEERDQMTVQAVLDDIRKRPGTGDVIAVIDPATEEKITEFTDCGAEAVDEAAARAKASFESGVWSQLPGRERAKILWRIGDLIDEHAEEFAQLDSLNTGMPLLQAQLQMSTCSEFFRYYAGWCSKINGTAYDVKTDGIATDTFVNMHAYTLKEPYSVVGLIFPWNGPIFNANAKLAPALAAGCSLLVKPAEETPLSALLLDRLVHEAGVPEGVVNLLTGYGHTAGAAITAHPDVEKVAFTGSTEVGKEIVRASAGNLKKVTLELGGKSPVLIFDDADLDKAILMASLGIFVHSGQGCVCGSRIFVQRGVYDRVVEGIAMMANTFKLGAPSEEGCVSGPLISQKQLNRVMGFIDEGKNDGVEVVTGGYRLDRKGYFVHPTVLTNVDPGMRLYQQEIFGPVVAILPFDDEDEAVAMANDTTYGLAATAWTENLGRAHRIVKRLQAGSVQVNCQLVFDHDVPFGGYKQSGWGHEFGKEGLEIYLKTKSVWAQL</sequence>
<accession>Q73ZE5</accession>
<organism evidence="10 11">
    <name type="scientific">Mycolicibacterium paratuberculosis (strain ATCC BAA-968 / K-10)</name>
    <name type="common">Mycobacterium paratuberculosis</name>
    <dbReference type="NCBI Taxonomy" id="262316"/>
    <lineage>
        <taxon>Bacteria</taxon>
        <taxon>Bacillati</taxon>
        <taxon>Actinomycetota</taxon>
        <taxon>Actinomycetes</taxon>
        <taxon>Mycobacteriales</taxon>
        <taxon>Mycobacteriaceae</taxon>
        <taxon>Mycobacterium</taxon>
        <taxon>Mycobacterium avium complex (MAC)</taxon>
    </lineage>
</organism>
<evidence type="ECO:0000259" key="9">
    <source>
        <dbReference type="Pfam" id="PF00171"/>
    </source>
</evidence>
<evidence type="ECO:0000256" key="2">
    <source>
        <dbReference type="ARBA" id="ARBA00023002"/>
    </source>
</evidence>
<dbReference type="Proteomes" id="UP000000580">
    <property type="component" value="Chromosome"/>
</dbReference>
<dbReference type="Gene3D" id="3.40.309.10">
    <property type="entry name" value="Aldehyde Dehydrogenase, Chain A, domain 2"/>
    <property type="match status" value="1"/>
</dbReference>
<name>Q73ZE5_MYCPA</name>
<comment type="similarity">
    <text evidence="1 7">Belongs to the aldehyde dehydrogenase family.</text>
</comment>
<dbReference type="AlphaFoldDB" id="Q73ZE5"/>
<protein>
    <recommendedName>
        <fullName evidence="4">Putative succinate-semialdehyde dehydrogenase [NADP(+)] 2</fullName>
        <ecNumber evidence="3">1.2.1.79</ecNumber>
    </recommendedName>
</protein>
<evidence type="ECO:0000256" key="3">
    <source>
        <dbReference type="ARBA" id="ARBA00039122"/>
    </source>
</evidence>
<evidence type="ECO:0000256" key="1">
    <source>
        <dbReference type="ARBA" id="ARBA00009986"/>
    </source>
</evidence>
<dbReference type="InterPro" id="IPR015590">
    <property type="entry name" value="Aldehyde_DH_dom"/>
</dbReference>
<feature type="domain" description="Aldehyde dehydrogenase" evidence="9">
    <location>
        <begin position="46"/>
        <end position="508"/>
    </location>
</feature>
<dbReference type="KEGG" id="mpa:MAP_1658"/>
<keyword evidence="11" id="KW-1185">Reference proteome</keyword>
<gene>
    <name evidence="10" type="ordered locus">MAP_1658</name>
</gene>
<dbReference type="InterPro" id="IPR016162">
    <property type="entry name" value="Ald_DH_N"/>
</dbReference>
<dbReference type="GO" id="GO:0036243">
    <property type="term" value="F:succinate-semialdehyde dehydrogenase (NADP+) activity"/>
    <property type="evidence" value="ECO:0007669"/>
    <property type="project" value="UniProtKB-EC"/>
</dbReference>
<proteinExistence type="inferred from homology"/>
<dbReference type="EC" id="1.2.1.79" evidence="3"/>
<evidence type="ECO:0000256" key="5">
    <source>
        <dbReference type="ARBA" id="ARBA00048559"/>
    </source>
</evidence>
<dbReference type="Pfam" id="PF00171">
    <property type="entry name" value="Aldedh"/>
    <property type="match status" value="1"/>
</dbReference>
<dbReference type="InterPro" id="IPR016163">
    <property type="entry name" value="Ald_DH_C"/>
</dbReference>
<evidence type="ECO:0000313" key="10">
    <source>
        <dbReference type="EMBL" id="AAS03975.1"/>
    </source>
</evidence>
<comment type="catalytic activity">
    <reaction evidence="5">
        <text>succinate semialdehyde + NADP(+) + H2O = succinate + NADPH + 2 H(+)</text>
        <dbReference type="Rhea" id="RHEA:13213"/>
        <dbReference type="ChEBI" id="CHEBI:15377"/>
        <dbReference type="ChEBI" id="CHEBI:15378"/>
        <dbReference type="ChEBI" id="CHEBI:30031"/>
        <dbReference type="ChEBI" id="CHEBI:57706"/>
        <dbReference type="ChEBI" id="CHEBI:57783"/>
        <dbReference type="ChEBI" id="CHEBI:58349"/>
        <dbReference type="EC" id="1.2.1.79"/>
    </reaction>
</comment>
<dbReference type="InterPro" id="IPR016161">
    <property type="entry name" value="Ald_DH/histidinol_DH"/>
</dbReference>
<evidence type="ECO:0000256" key="8">
    <source>
        <dbReference type="SAM" id="MobiDB-lite"/>
    </source>
</evidence>
<evidence type="ECO:0000256" key="6">
    <source>
        <dbReference type="PROSITE-ProRule" id="PRU10007"/>
    </source>
</evidence>
<evidence type="ECO:0000313" key="11">
    <source>
        <dbReference type="Proteomes" id="UP000000580"/>
    </source>
</evidence>
<dbReference type="eggNOG" id="COG1012">
    <property type="taxonomic scope" value="Bacteria"/>
</dbReference>
<dbReference type="FunFam" id="3.40.309.10:FF:000012">
    <property type="entry name" value="Betaine aldehyde dehydrogenase"/>
    <property type="match status" value="1"/>
</dbReference>
<evidence type="ECO:0000256" key="7">
    <source>
        <dbReference type="RuleBase" id="RU003345"/>
    </source>
</evidence>
<evidence type="ECO:0000256" key="4">
    <source>
        <dbReference type="ARBA" id="ARBA00039663"/>
    </source>
</evidence>
<feature type="active site" evidence="6">
    <location>
        <position position="285"/>
    </location>
</feature>